<dbReference type="GO" id="GO:0005840">
    <property type="term" value="C:ribosome"/>
    <property type="evidence" value="ECO:0007669"/>
    <property type="project" value="UniProtKB-KW"/>
</dbReference>
<dbReference type="Gene3D" id="2.30.30.30">
    <property type="match status" value="1"/>
</dbReference>
<dbReference type="InterPro" id="IPR003256">
    <property type="entry name" value="Ribosomal_uL24"/>
</dbReference>
<organism evidence="6">
    <name type="scientific">freshwater metagenome</name>
    <dbReference type="NCBI Taxonomy" id="449393"/>
    <lineage>
        <taxon>unclassified sequences</taxon>
        <taxon>metagenomes</taxon>
        <taxon>ecological metagenomes</taxon>
    </lineage>
</organism>
<proteinExistence type="inferred from homology"/>
<evidence type="ECO:0000256" key="1">
    <source>
        <dbReference type="ARBA" id="ARBA00010618"/>
    </source>
</evidence>
<dbReference type="InterPro" id="IPR005824">
    <property type="entry name" value="KOW"/>
</dbReference>
<comment type="similarity">
    <text evidence="1">Belongs to the universal ribosomal protein uL24 family.</text>
</comment>
<dbReference type="PANTHER" id="PTHR12903">
    <property type="entry name" value="MITOCHONDRIAL RIBOSOMAL PROTEIN L24"/>
    <property type="match status" value="1"/>
</dbReference>
<dbReference type="InterPro" id="IPR041988">
    <property type="entry name" value="Ribosomal_uL24_KOW"/>
</dbReference>
<dbReference type="InterPro" id="IPR005825">
    <property type="entry name" value="Ribosomal_uL24_CS"/>
</dbReference>
<reference evidence="6" key="1">
    <citation type="submission" date="2014-06" db="EMBL/GenBank/DDBJ databases">
        <title>Key roles for freshwater Actinobacteria revealed by deep metagenomic sequencing.</title>
        <authorList>
            <person name="Ghai R."/>
            <person name="Mizuno C.M."/>
            <person name="Picazo A."/>
            <person name="Camacho A."/>
            <person name="Rodriguez-Valera F."/>
        </authorList>
    </citation>
    <scope>NUCLEOTIDE SEQUENCE</scope>
</reference>
<dbReference type="AlphaFoldDB" id="A0A094Q0I6"/>
<evidence type="ECO:0000256" key="2">
    <source>
        <dbReference type="ARBA" id="ARBA00022980"/>
    </source>
</evidence>
<evidence type="ECO:0000256" key="3">
    <source>
        <dbReference type="ARBA" id="ARBA00023274"/>
    </source>
</evidence>
<gene>
    <name evidence="6" type="ORF">GM51_11610</name>
</gene>
<dbReference type="GO" id="GO:0003723">
    <property type="term" value="F:RNA binding"/>
    <property type="evidence" value="ECO:0007669"/>
    <property type="project" value="InterPro"/>
</dbReference>
<comment type="caution">
    <text evidence="6">The sequence shown here is derived from an EMBL/GenBank/DDBJ whole genome shotgun (WGS) entry which is preliminary data.</text>
</comment>
<dbReference type="GO" id="GO:1990904">
    <property type="term" value="C:ribonucleoprotein complex"/>
    <property type="evidence" value="ECO:0007669"/>
    <property type="project" value="UniProtKB-KW"/>
</dbReference>
<dbReference type="InterPro" id="IPR057264">
    <property type="entry name" value="Ribosomal_uL24_C"/>
</dbReference>
<evidence type="ECO:0000256" key="4">
    <source>
        <dbReference type="SAM" id="MobiDB-lite"/>
    </source>
</evidence>
<dbReference type="InterPro" id="IPR014722">
    <property type="entry name" value="Rib_uL2_dom2"/>
</dbReference>
<dbReference type="HAMAP" id="MF_01326_B">
    <property type="entry name" value="Ribosomal_uL24_B"/>
    <property type="match status" value="1"/>
</dbReference>
<dbReference type="InterPro" id="IPR008991">
    <property type="entry name" value="Translation_prot_SH3-like_sf"/>
</dbReference>
<sequence>MAKLLKLKKGDEVLVIAGKDKGVTGKILEVDKAKSRVLVEGVARVKRHTQETSSERGVKVGGILTVESAIHISNVMLVDSDGKATRSGTRKDENGKNVRISRRTGKDL</sequence>
<protein>
    <submittedName>
        <fullName evidence="6">50S ribosomal protein L24</fullName>
    </submittedName>
</protein>
<dbReference type="SMART" id="SM00739">
    <property type="entry name" value="KOW"/>
    <property type="match status" value="1"/>
</dbReference>
<dbReference type="Pfam" id="PF00467">
    <property type="entry name" value="KOW"/>
    <property type="match status" value="1"/>
</dbReference>
<dbReference type="GO" id="GO:0006412">
    <property type="term" value="P:translation"/>
    <property type="evidence" value="ECO:0007669"/>
    <property type="project" value="InterPro"/>
</dbReference>
<feature type="domain" description="KOW" evidence="5">
    <location>
        <begin position="6"/>
        <end position="33"/>
    </location>
</feature>
<dbReference type="PROSITE" id="PS01108">
    <property type="entry name" value="RIBOSOMAL_L24"/>
    <property type="match status" value="1"/>
</dbReference>
<accession>A0A094Q0I6</accession>
<feature type="compositionally biased region" description="Basic residues" evidence="4">
    <location>
        <begin position="99"/>
        <end position="108"/>
    </location>
</feature>
<dbReference type="GO" id="GO:0003735">
    <property type="term" value="F:structural constituent of ribosome"/>
    <property type="evidence" value="ECO:0007669"/>
    <property type="project" value="InterPro"/>
</dbReference>
<dbReference type="EMBL" id="JNSL01000073">
    <property type="protein sequence ID" value="KGA16887.1"/>
    <property type="molecule type" value="Genomic_DNA"/>
</dbReference>
<keyword evidence="3" id="KW-0687">Ribonucleoprotein</keyword>
<feature type="region of interest" description="Disordered" evidence="4">
    <location>
        <begin position="81"/>
        <end position="108"/>
    </location>
</feature>
<dbReference type="SUPFAM" id="SSF50104">
    <property type="entry name" value="Translation proteins SH3-like domain"/>
    <property type="match status" value="1"/>
</dbReference>
<evidence type="ECO:0000259" key="5">
    <source>
        <dbReference type="SMART" id="SM00739"/>
    </source>
</evidence>
<dbReference type="CDD" id="cd06089">
    <property type="entry name" value="KOW_RPL26"/>
    <property type="match status" value="1"/>
</dbReference>
<dbReference type="NCBIfam" id="TIGR01079">
    <property type="entry name" value="rplX_bact"/>
    <property type="match status" value="1"/>
</dbReference>
<name>A0A094Q0I6_9ZZZZ</name>
<evidence type="ECO:0000313" key="6">
    <source>
        <dbReference type="EMBL" id="KGA16887.1"/>
    </source>
</evidence>
<feature type="compositionally biased region" description="Basic and acidic residues" evidence="4">
    <location>
        <begin position="81"/>
        <end position="96"/>
    </location>
</feature>
<keyword evidence="2 6" id="KW-0689">Ribosomal protein</keyword>
<dbReference type="Pfam" id="PF17136">
    <property type="entry name" value="ribosomal_L24"/>
    <property type="match status" value="1"/>
</dbReference>